<dbReference type="EMBL" id="JAWCUI010000092">
    <property type="protein sequence ID" value="KAL1888451.1"/>
    <property type="molecule type" value="Genomic_DNA"/>
</dbReference>
<dbReference type="PANTHER" id="PTHR42978:SF5">
    <property type="entry name" value="METALLO-BETA-LACTAMASE DOMAIN-CONTAINING PROTEIN"/>
    <property type="match status" value="1"/>
</dbReference>
<accession>A0ABR3YJM0</accession>
<evidence type="ECO:0000313" key="6">
    <source>
        <dbReference type="Proteomes" id="UP001583186"/>
    </source>
</evidence>
<evidence type="ECO:0000313" key="5">
    <source>
        <dbReference type="EMBL" id="KAL1888451.1"/>
    </source>
</evidence>
<keyword evidence="3" id="KW-0378">Hydrolase</keyword>
<dbReference type="SUPFAM" id="SSF56281">
    <property type="entry name" value="Metallo-hydrolase/oxidoreductase"/>
    <property type="match status" value="1"/>
</dbReference>
<comment type="caution">
    <text evidence="5">The sequence shown here is derived from an EMBL/GenBank/DDBJ whole genome shotgun (WGS) entry which is preliminary data.</text>
</comment>
<gene>
    <name evidence="5" type="ORF">Sste5346_009568</name>
</gene>
<name>A0ABR3YJM0_9PEZI</name>
<comment type="similarity">
    <text evidence="1">Belongs to the metallo-beta-lactamase superfamily.</text>
</comment>
<dbReference type="InterPro" id="IPR036866">
    <property type="entry name" value="RibonucZ/Hydroxyglut_hydro"/>
</dbReference>
<evidence type="ECO:0000256" key="2">
    <source>
        <dbReference type="ARBA" id="ARBA00022723"/>
    </source>
</evidence>
<evidence type="ECO:0000256" key="3">
    <source>
        <dbReference type="ARBA" id="ARBA00022801"/>
    </source>
</evidence>
<dbReference type="Gene3D" id="3.60.15.10">
    <property type="entry name" value="Ribonuclease Z/Hydroxyacylglutathione hydrolase-like"/>
    <property type="match status" value="1"/>
</dbReference>
<evidence type="ECO:0000256" key="1">
    <source>
        <dbReference type="ARBA" id="ARBA00007749"/>
    </source>
</evidence>
<dbReference type="PANTHER" id="PTHR42978">
    <property type="entry name" value="QUORUM-QUENCHING LACTONASE YTNP-RELATED-RELATED"/>
    <property type="match status" value="1"/>
</dbReference>
<keyword evidence="4" id="KW-0862">Zinc</keyword>
<keyword evidence="2" id="KW-0479">Metal-binding</keyword>
<dbReference type="InterPro" id="IPR051013">
    <property type="entry name" value="MBL_superfamily_lactonases"/>
</dbReference>
<organism evidence="5 6">
    <name type="scientific">Sporothrix stenoceras</name>
    <dbReference type="NCBI Taxonomy" id="5173"/>
    <lineage>
        <taxon>Eukaryota</taxon>
        <taxon>Fungi</taxon>
        <taxon>Dikarya</taxon>
        <taxon>Ascomycota</taxon>
        <taxon>Pezizomycotina</taxon>
        <taxon>Sordariomycetes</taxon>
        <taxon>Sordariomycetidae</taxon>
        <taxon>Ophiostomatales</taxon>
        <taxon>Ophiostomataceae</taxon>
        <taxon>Sporothrix</taxon>
    </lineage>
</organism>
<reference evidence="5 6" key="1">
    <citation type="journal article" date="2024" name="IMA Fungus">
        <title>IMA Genome - F19 : A genome assembly and annotation guide to empower mycologists, including annotated draft genome sequences of Ceratocystis pirilliformis, Diaporthe australafricana, Fusarium ophioides, Paecilomyces lecythidis, and Sporothrix stenoceras.</title>
        <authorList>
            <person name="Aylward J."/>
            <person name="Wilson A.M."/>
            <person name="Visagie C.M."/>
            <person name="Spraker J."/>
            <person name="Barnes I."/>
            <person name="Buitendag C."/>
            <person name="Ceriani C."/>
            <person name="Del Mar Angel L."/>
            <person name="du Plessis D."/>
            <person name="Fuchs T."/>
            <person name="Gasser K."/>
            <person name="Kramer D."/>
            <person name="Li W."/>
            <person name="Munsamy K."/>
            <person name="Piso A."/>
            <person name="Price J.L."/>
            <person name="Sonnekus B."/>
            <person name="Thomas C."/>
            <person name="van der Nest A."/>
            <person name="van Dijk A."/>
            <person name="van Heerden A."/>
            <person name="van Vuuren N."/>
            <person name="Yilmaz N."/>
            <person name="Duong T.A."/>
            <person name="van der Merwe N.A."/>
            <person name="Wingfield M.J."/>
            <person name="Wingfield B.D."/>
        </authorList>
    </citation>
    <scope>NUCLEOTIDE SEQUENCE [LARGE SCALE GENOMIC DNA]</scope>
    <source>
        <strain evidence="5 6">CMW 5346</strain>
    </source>
</reference>
<evidence type="ECO:0008006" key="7">
    <source>
        <dbReference type="Google" id="ProtNLM"/>
    </source>
</evidence>
<keyword evidence="6" id="KW-1185">Reference proteome</keyword>
<dbReference type="Proteomes" id="UP001583186">
    <property type="component" value="Unassembled WGS sequence"/>
</dbReference>
<sequence length="159" mass="17806">MLESDWKDRELLELSFDSDLRVGQFKAIDYFNDGSLYLLDAPGHAIGHTCALARVTNGDSQTQDTFVFMAGDTCHHAEQSIHSMQEFDAADNVLVIIAHDCAPREADSGFTFFPHGTLNDWKSKRLDEKIRWRFLDDFAAAAEAGSEQETTLKGGLVYK</sequence>
<protein>
    <recommendedName>
        <fullName evidence="7">Metallo-beta-lactamase domain-containing protein</fullName>
    </recommendedName>
</protein>
<evidence type="ECO:0000256" key="4">
    <source>
        <dbReference type="ARBA" id="ARBA00022833"/>
    </source>
</evidence>
<proteinExistence type="inferred from homology"/>